<accession>A0AAD2I0Q0</accession>
<dbReference type="Proteomes" id="UP001295794">
    <property type="component" value="Unassembled WGS sequence"/>
</dbReference>
<dbReference type="EMBL" id="CAVNYO010000482">
    <property type="protein sequence ID" value="CAK5284960.1"/>
    <property type="molecule type" value="Genomic_DNA"/>
</dbReference>
<feature type="transmembrane region" description="Helical" evidence="1">
    <location>
        <begin position="216"/>
        <end position="237"/>
    </location>
</feature>
<dbReference type="Pfam" id="PF20151">
    <property type="entry name" value="DUF6533"/>
    <property type="match status" value="1"/>
</dbReference>
<comment type="caution">
    <text evidence="4">The sequence shown here is derived from an EMBL/GenBank/DDBJ whole genome shotgun (WGS) entry which is preliminary data.</text>
</comment>
<dbReference type="InterPro" id="IPR045340">
    <property type="entry name" value="DUF6533"/>
</dbReference>
<gene>
    <name evidence="4" type="ORF">MYCIT1_LOCUS38537</name>
</gene>
<proteinExistence type="predicted"/>
<evidence type="ECO:0000256" key="2">
    <source>
        <dbReference type="SAM" id="SignalP"/>
    </source>
</evidence>
<organism evidence="4 5">
    <name type="scientific">Mycena citricolor</name>
    <dbReference type="NCBI Taxonomy" id="2018698"/>
    <lineage>
        <taxon>Eukaryota</taxon>
        <taxon>Fungi</taxon>
        <taxon>Dikarya</taxon>
        <taxon>Basidiomycota</taxon>
        <taxon>Agaricomycotina</taxon>
        <taxon>Agaricomycetes</taxon>
        <taxon>Agaricomycetidae</taxon>
        <taxon>Agaricales</taxon>
        <taxon>Marasmiineae</taxon>
        <taxon>Mycenaceae</taxon>
        <taxon>Mycena</taxon>
    </lineage>
</organism>
<evidence type="ECO:0000313" key="4">
    <source>
        <dbReference type="EMBL" id="CAK5284960.1"/>
    </source>
</evidence>
<keyword evidence="1" id="KW-0812">Transmembrane</keyword>
<feature type="transmembrane region" description="Helical" evidence="1">
    <location>
        <begin position="257"/>
        <end position="286"/>
    </location>
</feature>
<evidence type="ECO:0000259" key="3">
    <source>
        <dbReference type="Pfam" id="PF20151"/>
    </source>
</evidence>
<name>A0AAD2I0Q0_9AGAR</name>
<sequence length="408" mass="44896">MQFTATLVSLAVAFASMSAVTAAPAVESSLTKRWCGFEAQCGCTPDAATGCQLTFDKCGQQWYWPPQCQGCGTCPELCVDWDDSFPMHRPVQEERAMSTNASGADVHDQFVTSAFDILSFTLIVYDYLLTLDWEVARYWGTPFSWPTFFYYLNRYLTLLGNSSILVDYVWGGQLTPAKIAAYVMSSRRRWFSDEIIVGIMLVLRTYALYERSIRALAAMLIFAAAVLAIAIWATIVAPDTNQAALQLFSGCNFGTPHIAGVYLAIAWSCVTAFDALIFGMTVARVLTRPVHSRRPGADLFSVMLRDGAVYFAFMTLMNVANVLVLILGSDFGRETVTTLTNAFSSLAITRLMLSLRDPAREHMSGRLSSSQGETGESLESPAMELDSLAPGLTDQLAWERSMTRSAPV</sequence>
<evidence type="ECO:0000313" key="5">
    <source>
        <dbReference type="Proteomes" id="UP001295794"/>
    </source>
</evidence>
<feature type="signal peptide" evidence="2">
    <location>
        <begin position="1"/>
        <end position="22"/>
    </location>
</feature>
<keyword evidence="1" id="KW-1133">Transmembrane helix</keyword>
<protein>
    <recommendedName>
        <fullName evidence="3">DUF6533 domain-containing protein</fullName>
    </recommendedName>
</protein>
<feature type="domain" description="DUF6533" evidence="3">
    <location>
        <begin position="119"/>
        <end position="159"/>
    </location>
</feature>
<evidence type="ECO:0000256" key="1">
    <source>
        <dbReference type="SAM" id="Phobius"/>
    </source>
</evidence>
<reference evidence="4" key="1">
    <citation type="submission" date="2023-11" db="EMBL/GenBank/DDBJ databases">
        <authorList>
            <person name="De Vega J J."/>
            <person name="De Vega J J."/>
        </authorList>
    </citation>
    <scope>NUCLEOTIDE SEQUENCE</scope>
</reference>
<keyword evidence="2" id="KW-0732">Signal</keyword>
<keyword evidence="1" id="KW-0472">Membrane</keyword>
<feature type="chain" id="PRO_5041999030" description="DUF6533 domain-containing protein" evidence="2">
    <location>
        <begin position="23"/>
        <end position="408"/>
    </location>
</feature>
<dbReference type="AlphaFoldDB" id="A0AAD2I0Q0"/>
<feature type="transmembrane region" description="Helical" evidence="1">
    <location>
        <begin position="307"/>
        <end position="329"/>
    </location>
</feature>
<keyword evidence="5" id="KW-1185">Reference proteome</keyword>